<gene>
    <name evidence="2" type="ORF">AtDm6_2504</name>
</gene>
<dbReference type="RefSeq" id="WP_052051423.1">
    <property type="nucleotide sequence ID" value="NZ_JACAOJ010000013.1"/>
</dbReference>
<dbReference type="SUPFAM" id="SSF159664">
    <property type="entry name" value="CobE/GbiG C-terminal domain-like"/>
    <property type="match status" value="1"/>
</dbReference>
<evidence type="ECO:0000313" key="2">
    <source>
        <dbReference type="EMBL" id="KGB22200.1"/>
    </source>
</evidence>
<organism evidence="2 3">
    <name type="scientific">Acetobacter tropicalis</name>
    <dbReference type="NCBI Taxonomy" id="104102"/>
    <lineage>
        <taxon>Bacteria</taxon>
        <taxon>Pseudomonadati</taxon>
        <taxon>Pseudomonadota</taxon>
        <taxon>Alphaproteobacteria</taxon>
        <taxon>Acetobacterales</taxon>
        <taxon>Acetobacteraceae</taxon>
        <taxon>Acetobacter</taxon>
    </lineage>
</organism>
<dbReference type="GO" id="GO:0009236">
    <property type="term" value="P:cobalamin biosynthetic process"/>
    <property type="evidence" value="ECO:0007669"/>
    <property type="project" value="InterPro"/>
</dbReference>
<proteinExistence type="predicted"/>
<dbReference type="Gene3D" id="3.30.420.180">
    <property type="entry name" value="CobE/GbiG C-terminal domain"/>
    <property type="match status" value="1"/>
</dbReference>
<dbReference type="EMBL" id="JOKM01000083">
    <property type="protein sequence ID" value="KGB22200.1"/>
    <property type="molecule type" value="Genomic_DNA"/>
</dbReference>
<evidence type="ECO:0000259" key="1">
    <source>
        <dbReference type="Pfam" id="PF01890"/>
    </source>
</evidence>
<reference evidence="2 3" key="1">
    <citation type="submission" date="2014-06" db="EMBL/GenBank/DDBJ databases">
        <title>Functional and comparative genomic analyses of the Drosophila gut microbiota identify candidate symbiosis factors.</title>
        <authorList>
            <person name="Newell P.D."/>
            <person name="Chaston J.M."/>
            <person name="Douglas A.E."/>
        </authorList>
    </citation>
    <scope>NUCLEOTIDE SEQUENCE [LARGE SCALE GENOMIC DNA]</scope>
    <source>
        <strain evidence="2 3">DmCS_006</strain>
    </source>
</reference>
<evidence type="ECO:0000313" key="3">
    <source>
        <dbReference type="Proteomes" id="UP000029448"/>
    </source>
</evidence>
<accession>A0A094YJI5</accession>
<dbReference type="Pfam" id="PF01890">
    <property type="entry name" value="CbiG_C"/>
    <property type="match status" value="1"/>
</dbReference>
<name>A0A094YJI5_9PROT</name>
<dbReference type="AlphaFoldDB" id="A0A094YJI5"/>
<dbReference type="InterPro" id="IPR036518">
    <property type="entry name" value="CobE/GbiG_C_sf"/>
</dbReference>
<dbReference type="Proteomes" id="UP000029448">
    <property type="component" value="Unassembled WGS sequence"/>
</dbReference>
<feature type="domain" description="CobE/GbiG C-terminal" evidence="1">
    <location>
        <begin position="3"/>
        <end position="117"/>
    </location>
</feature>
<dbReference type="PATRIC" id="fig|104102.7.peg.2476"/>
<protein>
    <submittedName>
        <fullName evidence="2">Cobalamin biosynthesis protein CobE</fullName>
    </submittedName>
</protein>
<keyword evidence="3" id="KW-1185">Reference proteome</keyword>
<dbReference type="InterPro" id="IPR002750">
    <property type="entry name" value="CobE/GbiG_C"/>
</dbReference>
<dbReference type="STRING" id="104102.AtDm6_2504"/>
<comment type="caution">
    <text evidence="2">The sequence shown here is derived from an EMBL/GenBank/DDBJ whole genome shotgun (WGS) entry which is preliminary data.</text>
</comment>
<dbReference type="GeneID" id="89479852"/>
<sequence>MKVAGFGFRRAASLASLRCALAAAGGAQGIGILATLAPKICSPAFMALAEELGLPICPIGADMLPSLTTPTVSDRIMRRFGTGSIAEATALAAAGQGASLLVSRVVSSDGMATAAIAERTVPDMAKNVTQKDITA</sequence>